<dbReference type="Proteomes" id="UP001139158">
    <property type="component" value="Unassembled WGS sequence"/>
</dbReference>
<feature type="transmembrane region" description="Helical" evidence="2">
    <location>
        <begin position="42"/>
        <end position="61"/>
    </location>
</feature>
<dbReference type="InterPro" id="IPR046291">
    <property type="entry name" value="DUF6328"/>
</dbReference>
<feature type="transmembrane region" description="Helical" evidence="2">
    <location>
        <begin position="73"/>
        <end position="95"/>
    </location>
</feature>
<feature type="transmembrane region" description="Helical" evidence="2">
    <location>
        <begin position="116"/>
        <end position="136"/>
    </location>
</feature>
<dbReference type="EMBL" id="JAJFZV010000001">
    <property type="protein sequence ID" value="MCC3296737.1"/>
    <property type="molecule type" value="Genomic_DNA"/>
</dbReference>
<protein>
    <submittedName>
        <fullName evidence="3">DUF6328 family protein</fullName>
    </submittedName>
</protein>
<evidence type="ECO:0000256" key="2">
    <source>
        <dbReference type="SAM" id="Phobius"/>
    </source>
</evidence>
<evidence type="ECO:0000256" key="1">
    <source>
        <dbReference type="SAM" id="MobiDB-lite"/>
    </source>
</evidence>
<proteinExistence type="predicted"/>
<dbReference type="RefSeq" id="WP_227894467.1">
    <property type="nucleotide sequence ID" value="NZ_CP099466.1"/>
</dbReference>
<feature type="region of interest" description="Disordered" evidence="1">
    <location>
        <begin position="1"/>
        <end position="24"/>
    </location>
</feature>
<organism evidence="3 4">
    <name type="scientific">Arthrobacter caoxuetaonis</name>
    <dbReference type="NCBI Taxonomy" id="2886935"/>
    <lineage>
        <taxon>Bacteria</taxon>
        <taxon>Bacillati</taxon>
        <taxon>Actinomycetota</taxon>
        <taxon>Actinomycetes</taxon>
        <taxon>Micrococcales</taxon>
        <taxon>Micrococcaceae</taxon>
        <taxon>Arthrobacter</taxon>
    </lineage>
</organism>
<gene>
    <name evidence="3" type="ORF">LJ757_02825</name>
</gene>
<sequence>MNARRRGRPAGSYRAGPRGDPDRGETALQKLDRNWSDLLQELRVLQTGIQILTGFLLTLPFQQRFTTLTPVQVALYLALVVLSVLVTAVLMSTVVMHRSFFQHRIKYQLVRNADLLLRWTLLLVGLILIGTVALVFDIVLGGIAGLIAAAAAVLALSLLWLVLPSRSRRMAENRTSDHPAQE</sequence>
<keyword evidence="2" id="KW-1133">Transmembrane helix</keyword>
<evidence type="ECO:0000313" key="3">
    <source>
        <dbReference type="EMBL" id="MCC3296737.1"/>
    </source>
</evidence>
<keyword evidence="2" id="KW-0472">Membrane</keyword>
<feature type="transmembrane region" description="Helical" evidence="2">
    <location>
        <begin position="142"/>
        <end position="163"/>
    </location>
</feature>
<dbReference type="AlphaFoldDB" id="A0A9X1MD00"/>
<evidence type="ECO:0000313" key="4">
    <source>
        <dbReference type="Proteomes" id="UP001139158"/>
    </source>
</evidence>
<name>A0A9X1MD00_9MICC</name>
<comment type="caution">
    <text evidence="3">The sequence shown here is derived from an EMBL/GenBank/DDBJ whole genome shotgun (WGS) entry which is preliminary data.</text>
</comment>
<accession>A0A9X1MD00</accession>
<reference evidence="3" key="1">
    <citation type="submission" date="2021-10" db="EMBL/GenBank/DDBJ databases">
        <title>Novel species in genus Arthrobacter.</title>
        <authorList>
            <person name="Liu Y."/>
        </authorList>
    </citation>
    <scope>NUCLEOTIDE SEQUENCE</scope>
    <source>
        <strain evidence="3">Zg-Y453</strain>
    </source>
</reference>
<keyword evidence="2" id="KW-0812">Transmembrane</keyword>
<keyword evidence="4" id="KW-1185">Reference proteome</keyword>
<dbReference type="Pfam" id="PF19853">
    <property type="entry name" value="DUF6328"/>
    <property type="match status" value="1"/>
</dbReference>